<evidence type="ECO:0000256" key="1">
    <source>
        <dbReference type="ARBA" id="ARBA00004651"/>
    </source>
</evidence>
<dbReference type="EMBL" id="JACHIN010000012">
    <property type="protein sequence ID" value="MBB5082036.1"/>
    <property type="molecule type" value="Genomic_DNA"/>
</dbReference>
<evidence type="ECO:0000256" key="6">
    <source>
        <dbReference type="SAM" id="Phobius"/>
    </source>
</evidence>
<feature type="transmembrane region" description="Helical" evidence="6">
    <location>
        <begin position="70"/>
        <end position="90"/>
    </location>
</feature>
<evidence type="ECO:0000256" key="2">
    <source>
        <dbReference type="ARBA" id="ARBA00022475"/>
    </source>
</evidence>
<evidence type="ECO:0000256" key="4">
    <source>
        <dbReference type="ARBA" id="ARBA00022989"/>
    </source>
</evidence>
<dbReference type="Proteomes" id="UP000568380">
    <property type="component" value="Unassembled WGS sequence"/>
</dbReference>
<evidence type="ECO:0000256" key="5">
    <source>
        <dbReference type="ARBA" id="ARBA00023136"/>
    </source>
</evidence>
<feature type="transmembrane region" description="Helical" evidence="6">
    <location>
        <begin position="207"/>
        <end position="229"/>
    </location>
</feature>
<gene>
    <name evidence="8" type="ORF">HNR40_007531</name>
</gene>
<feature type="transmembrane region" description="Helical" evidence="6">
    <location>
        <begin position="40"/>
        <end position="63"/>
    </location>
</feature>
<dbReference type="PANTHER" id="PTHR43124:SF3">
    <property type="entry name" value="CHLORAMPHENICOL EFFLUX PUMP RV0191"/>
    <property type="match status" value="1"/>
</dbReference>
<feature type="transmembrane region" description="Helical" evidence="6">
    <location>
        <begin position="241"/>
        <end position="260"/>
    </location>
</feature>
<dbReference type="RefSeq" id="WP_184969897.1">
    <property type="nucleotide sequence ID" value="NZ_JACHIN010000012.1"/>
</dbReference>
<reference evidence="8 9" key="1">
    <citation type="submission" date="2020-08" db="EMBL/GenBank/DDBJ databases">
        <title>Genomic Encyclopedia of Type Strains, Phase IV (KMG-IV): sequencing the most valuable type-strain genomes for metagenomic binning, comparative biology and taxonomic classification.</title>
        <authorList>
            <person name="Goeker M."/>
        </authorList>
    </citation>
    <scope>NUCLEOTIDE SEQUENCE [LARGE SCALE GENOMIC DNA]</scope>
    <source>
        <strain evidence="8 9">DSM 45385</strain>
    </source>
</reference>
<keyword evidence="3 6" id="KW-0812">Transmembrane</keyword>
<keyword evidence="9" id="KW-1185">Reference proteome</keyword>
<dbReference type="Pfam" id="PF07690">
    <property type="entry name" value="MFS_1"/>
    <property type="match status" value="1"/>
</dbReference>
<organism evidence="8 9">
    <name type="scientific">Nonomuraea endophytica</name>
    <dbReference type="NCBI Taxonomy" id="714136"/>
    <lineage>
        <taxon>Bacteria</taxon>
        <taxon>Bacillati</taxon>
        <taxon>Actinomycetota</taxon>
        <taxon>Actinomycetes</taxon>
        <taxon>Streptosporangiales</taxon>
        <taxon>Streptosporangiaceae</taxon>
        <taxon>Nonomuraea</taxon>
    </lineage>
</organism>
<dbReference type="AlphaFoldDB" id="A0A7W8A9C5"/>
<comment type="subcellular location">
    <subcellularLocation>
        <location evidence="1">Cell membrane</location>
        <topology evidence="1">Multi-pass membrane protein</topology>
    </subcellularLocation>
</comment>
<dbReference type="InterPro" id="IPR036259">
    <property type="entry name" value="MFS_trans_sf"/>
</dbReference>
<feature type="transmembrane region" description="Helical" evidence="6">
    <location>
        <begin position="96"/>
        <end position="119"/>
    </location>
</feature>
<feature type="transmembrane region" description="Helical" evidence="6">
    <location>
        <begin position="296"/>
        <end position="323"/>
    </location>
</feature>
<feature type="domain" description="Major facilitator superfamily (MFS) profile" evidence="7">
    <location>
        <begin position="5"/>
        <end position="393"/>
    </location>
</feature>
<evidence type="ECO:0000259" key="7">
    <source>
        <dbReference type="PROSITE" id="PS50850"/>
    </source>
</evidence>
<accession>A0A7W8A9C5</accession>
<dbReference type="InterPro" id="IPR011701">
    <property type="entry name" value="MFS"/>
</dbReference>
<dbReference type="InterPro" id="IPR020846">
    <property type="entry name" value="MFS_dom"/>
</dbReference>
<feature type="transmembrane region" description="Helical" evidence="6">
    <location>
        <begin position="335"/>
        <end position="354"/>
    </location>
</feature>
<evidence type="ECO:0000313" key="8">
    <source>
        <dbReference type="EMBL" id="MBB5082036.1"/>
    </source>
</evidence>
<comment type="caution">
    <text evidence="8">The sequence shown here is derived from an EMBL/GenBank/DDBJ whole genome shotgun (WGS) entry which is preliminary data.</text>
</comment>
<dbReference type="GO" id="GO:0005886">
    <property type="term" value="C:plasma membrane"/>
    <property type="evidence" value="ECO:0007669"/>
    <property type="project" value="UniProtKB-SubCell"/>
</dbReference>
<dbReference type="GO" id="GO:0022857">
    <property type="term" value="F:transmembrane transporter activity"/>
    <property type="evidence" value="ECO:0007669"/>
    <property type="project" value="InterPro"/>
</dbReference>
<dbReference type="SUPFAM" id="SSF103473">
    <property type="entry name" value="MFS general substrate transporter"/>
    <property type="match status" value="1"/>
</dbReference>
<feature type="transmembrane region" description="Helical" evidence="6">
    <location>
        <begin position="131"/>
        <end position="156"/>
    </location>
</feature>
<name>A0A7W8A9C5_9ACTN</name>
<proteinExistence type="predicted"/>
<protein>
    <submittedName>
        <fullName evidence="8">Putative MFS family arabinose efflux permease</fullName>
    </submittedName>
</protein>
<feature type="transmembrane region" description="Helical" evidence="6">
    <location>
        <begin position="360"/>
        <end position="379"/>
    </location>
</feature>
<sequence length="393" mass="40862">MRLYPVLAVGMLAITDAFVNQALSVLAPDMTSSLGVSASALATLLAIQLLAVGAAPFLMAALVGGRPRRAVISIVTGFVWSLSTIAMAFADSVWMVGVLLVLSGLANGSQLALHSPLLADLYEPAVRGRVLALYGAATPAGAILSPLTVSALAGWLDLDWRTVFVVLGTVSMLGCLFALRLRDPGIGRFEVPEGGGGLLRSRTLRRVFACFVAFGMLLVPAATFLSVHLKERWGLETEARGIFTAICSAATIVVLVTLGRRLDGLFTSDPRRVPYVIAVLLVCCGGAFALGVNAPNVVLCLIAFFVGLMLTPLILPLITLIMVSVTAPAQRTYTASFFGISLAVGGLAGAWLIGSGGARGMAIPALVAGLIIASAARTIQHDLVPVKKENLSV</sequence>
<dbReference type="PANTHER" id="PTHR43124">
    <property type="entry name" value="PURINE EFFLUX PUMP PBUE"/>
    <property type="match status" value="1"/>
</dbReference>
<evidence type="ECO:0000313" key="9">
    <source>
        <dbReference type="Proteomes" id="UP000568380"/>
    </source>
</evidence>
<keyword evidence="4 6" id="KW-1133">Transmembrane helix</keyword>
<dbReference type="PROSITE" id="PS50850">
    <property type="entry name" value="MFS"/>
    <property type="match status" value="1"/>
</dbReference>
<keyword evidence="2" id="KW-1003">Cell membrane</keyword>
<dbReference type="InterPro" id="IPR050189">
    <property type="entry name" value="MFS_Efflux_Transporters"/>
</dbReference>
<evidence type="ECO:0000256" key="3">
    <source>
        <dbReference type="ARBA" id="ARBA00022692"/>
    </source>
</evidence>
<dbReference type="Gene3D" id="1.20.1250.20">
    <property type="entry name" value="MFS general substrate transporter like domains"/>
    <property type="match status" value="2"/>
</dbReference>
<keyword evidence="5 6" id="KW-0472">Membrane</keyword>
<feature type="transmembrane region" description="Helical" evidence="6">
    <location>
        <begin position="162"/>
        <end position="179"/>
    </location>
</feature>
<feature type="transmembrane region" description="Helical" evidence="6">
    <location>
        <begin position="272"/>
        <end position="290"/>
    </location>
</feature>